<comment type="caution">
    <text evidence="1">The sequence shown here is derived from an EMBL/GenBank/DDBJ whole genome shotgun (WGS) entry which is preliminary data.</text>
</comment>
<accession>A0ACB8S6V4</accession>
<evidence type="ECO:0000313" key="1">
    <source>
        <dbReference type="EMBL" id="KAI0052314.1"/>
    </source>
</evidence>
<reference evidence="1" key="2">
    <citation type="journal article" date="2022" name="New Phytol.">
        <title>Evolutionary transition to the ectomycorrhizal habit in the genomes of a hyperdiverse lineage of mushroom-forming fungi.</title>
        <authorList>
            <person name="Looney B."/>
            <person name="Miyauchi S."/>
            <person name="Morin E."/>
            <person name="Drula E."/>
            <person name="Courty P.E."/>
            <person name="Kohler A."/>
            <person name="Kuo A."/>
            <person name="LaButti K."/>
            <person name="Pangilinan J."/>
            <person name="Lipzen A."/>
            <person name="Riley R."/>
            <person name="Andreopoulos W."/>
            <person name="He G."/>
            <person name="Johnson J."/>
            <person name="Nolan M."/>
            <person name="Tritt A."/>
            <person name="Barry K.W."/>
            <person name="Grigoriev I.V."/>
            <person name="Nagy L.G."/>
            <person name="Hibbett D."/>
            <person name="Henrissat B."/>
            <person name="Matheny P.B."/>
            <person name="Labbe J."/>
            <person name="Martin F.M."/>
        </authorList>
    </citation>
    <scope>NUCLEOTIDE SEQUENCE</scope>
    <source>
        <strain evidence="1">FP105234-sp</strain>
    </source>
</reference>
<keyword evidence="2" id="KW-1185">Reference proteome</keyword>
<evidence type="ECO:0000313" key="2">
    <source>
        <dbReference type="Proteomes" id="UP000814033"/>
    </source>
</evidence>
<sequence length="364" mass="40892">MVNDVNHQPSPGQRVLSIGPILDNIFSYSTPATILCASRTMRMAHDIARSYLNLAYNVDRFLFAYFSSPDALRALQARTGTLLAGQPVLDFLQRTDMALEDTTSVSPNLVLLVYGAYFFEAARFLVSNGYSTSDALSPLLPREVSQWARHDSVHTISLRIVRQAPVVTLLMSDCMCSMNAIAFNKVFSLYPHAAFEPSHQCSKPKPANMPVSERIEPPGALSRTHHPYRFVGDKHTWMMPIDARSITLPSPASNTSRLSGDAMEWCSWRRPSSEKDAWLANVVYDSSLLRFRYALYDNSLLHAAEQLLARFVIGNPERARAFHDAELIQFLKLCFAKWDLTAGPIPYSMMWPIIKSMSPLPSEQ</sequence>
<proteinExistence type="predicted"/>
<dbReference type="Proteomes" id="UP000814033">
    <property type="component" value="Unassembled WGS sequence"/>
</dbReference>
<organism evidence="1 2">
    <name type="scientific">Auriscalpium vulgare</name>
    <dbReference type="NCBI Taxonomy" id="40419"/>
    <lineage>
        <taxon>Eukaryota</taxon>
        <taxon>Fungi</taxon>
        <taxon>Dikarya</taxon>
        <taxon>Basidiomycota</taxon>
        <taxon>Agaricomycotina</taxon>
        <taxon>Agaricomycetes</taxon>
        <taxon>Russulales</taxon>
        <taxon>Auriscalpiaceae</taxon>
        <taxon>Auriscalpium</taxon>
    </lineage>
</organism>
<reference evidence="1" key="1">
    <citation type="submission" date="2021-02" db="EMBL/GenBank/DDBJ databases">
        <authorList>
            <consortium name="DOE Joint Genome Institute"/>
            <person name="Ahrendt S."/>
            <person name="Looney B.P."/>
            <person name="Miyauchi S."/>
            <person name="Morin E."/>
            <person name="Drula E."/>
            <person name="Courty P.E."/>
            <person name="Chicoki N."/>
            <person name="Fauchery L."/>
            <person name="Kohler A."/>
            <person name="Kuo A."/>
            <person name="Labutti K."/>
            <person name="Pangilinan J."/>
            <person name="Lipzen A."/>
            <person name="Riley R."/>
            <person name="Andreopoulos W."/>
            <person name="He G."/>
            <person name="Johnson J."/>
            <person name="Barry K.W."/>
            <person name="Grigoriev I.V."/>
            <person name="Nagy L."/>
            <person name="Hibbett D."/>
            <person name="Henrissat B."/>
            <person name="Matheny P.B."/>
            <person name="Labbe J."/>
            <person name="Martin F."/>
        </authorList>
    </citation>
    <scope>NUCLEOTIDE SEQUENCE</scope>
    <source>
        <strain evidence="1">FP105234-sp</strain>
    </source>
</reference>
<dbReference type="EMBL" id="MU275846">
    <property type="protein sequence ID" value="KAI0052314.1"/>
    <property type="molecule type" value="Genomic_DNA"/>
</dbReference>
<gene>
    <name evidence="1" type="ORF">FA95DRAFT_1675295</name>
</gene>
<protein>
    <submittedName>
        <fullName evidence="1">Uncharacterized protein</fullName>
    </submittedName>
</protein>
<name>A0ACB8S6V4_9AGAM</name>